<evidence type="ECO:0000313" key="1">
    <source>
        <dbReference type="EMBL" id="MSB18215.1"/>
    </source>
</evidence>
<dbReference type="Proteomes" id="UP000434475">
    <property type="component" value="Unassembled WGS sequence"/>
</dbReference>
<reference evidence="1 2" key="1">
    <citation type="journal article" date="2019" name="Nat. Med.">
        <title>A library of human gut bacterial isolates paired with longitudinal multiomics data enables mechanistic microbiome research.</title>
        <authorList>
            <person name="Poyet M."/>
            <person name="Groussin M."/>
            <person name="Gibbons S.M."/>
            <person name="Avila-Pacheco J."/>
            <person name="Jiang X."/>
            <person name="Kearney S.M."/>
            <person name="Perrotta A.R."/>
            <person name="Berdy B."/>
            <person name="Zhao S."/>
            <person name="Lieberman T.D."/>
            <person name="Swanson P.K."/>
            <person name="Smith M."/>
            <person name="Roesemann S."/>
            <person name="Alexander J.E."/>
            <person name="Rich S.A."/>
            <person name="Livny J."/>
            <person name="Vlamakis H."/>
            <person name="Clish C."/>
            <person name="Bullock K."/>
            <person name="Deik A."/>
            <person name="Scott J."/>
            <person name="Pierce K.A."/>
            <person name="Xavier R.J."/>
            <person name="Alm E.J."/>
        </authorList>
    </citation>
    <scope>NUCLEOTIDE SEQUENCE [LARGE SCALE GENOMIC DNA]</scope>
    <source>
        <strain evidence="1 2">BIOML-A2</strain>
    </source>
</reference>
<gene>
    <name evidence="1" type="ORF">GKE97_01635</name>
</gene>
<comment type="caution">
    <text evidence="1">The sequence shown here is derived from an EMBL/GenBank/DDBJ whole genome shotgun (WGS) entry which is preliminary data.</text>
</comment>
<name>A0A6I2QWC4_FLAPL</name>
<dbReference type="EMBL" id="WKPR01000002">
    <property type="protein sequence ID" value="MSB18215.1"/>
    <property type="molecule type" value="Genomic_DNA"/>
</dbReference>
<evidence type="ECO:0008006" key="3">
    <source>
        <dbReference type="Google" id="ProtNLM"/>
    </source>
</evidence>
<organism evidence="1 2">
    <name type="scientific">Flavonifractor plautii</name>
    <name type="common">Fusobacterium plautii</name>
    <dbReference type="NCBI Taxonomy" id="292800"/>
    <lineage>
        <taxon>Bacteria</taxon>
        <taxon>Bacillati</taxon>
        <taxon>Bacillota</taxon>
        <taxon>Clostridia</taxon>
        <taxon>Eubacteriales</taxon>
        <taxon>Oscillospiraceae</taxon>
        <taxon>Flavonifractor</taxon>
    </lineage>
</organism>
<dbReference type="RefSeq" id="WP_172697108.1">
    <property type="nucleotide sequence ID" value="NZ_WKPR01000002.1"/>
</dbReference>
<proteinExistence type="predicted"/>
<protein>
    <recommendedName>
        <fullName evidence="3">Type I restriction endonuclease subunit M</fullName>
    </recommendedName>
</protein>
<dbReference type="AlphaFoldDB" id="A0A6I2QWC4"/>
<evidence type="ECO:0000313" key="2">
    <source>
        <dbReference type="Proteomes" id="UP000434475"/>
    </source>
</evidence>
<sequence>MMLFTETSGRFSPGRLIASEDLLACVAKEELLNAYCHHLNCDWGDVPDSVQQSNDYALSHGEALLSVYTSTGGIRFLIVTEADRSATTLLLPEEY</sequence>
<accession>A0A6I2QWC4</accession>